<dbReference type="InterPro" id="IPR012334">
    <property type="entry name" value="Pectin_lyas_fold"/>
</dbReference>
<dbReference type="InterPro" id="IPR006626">
    <property type="entry name" value="PbH1"/>
</dbReference>
<keyword evidence="3" id="KW-1185">Reference proteome</keyword>
<dbReference type="RefSeq" id="WP_209863270.1">
    <property type="nucleotide sequence ID" value="NZ_JAGGLD010000004.1"/>
</dbReference>
<dbReference type="SMART" id="SM00710">
    <property type="entry name" value="PbH1"/>
    <property type="match status" value="8"/>
</dbReference>
<organism evidence="2 3">
    <name type="scientific">Paenibacillus shirakamiensis</name>
    <dbReference type="NCBI Taxonomy" id="1265935"/>
    <lineage>
        <taxon>Bacteria</taxon>
        <taxon>Bacillati</taxon>
        <taxon>Bacillota</taxon>
        <taxon>Bacilli</taxon>
        <taxon>Bacillales</taxon>
        <taxon>Paenibacillaceae</taxon>
        <taxon>Paenibacillus</taxon>
    </lineage>
</organism>
<dbReference type="Proteomes" id="UP001519288">
    <property type="component" value="Unassembled WGS sequence"/>
</dbReference>
<reference evidence="2 3" key="1">
    <citation type="submission" date="2021-03" db="EMBL/GenBank/DDBJ databases">
        <title>Genomic Encyclopedia of Type Strains, Phase IV (KMG-IV): sequencing the most valuable type-strain genomes for metagenomic binning, comparative biology and taxonomic classification.</title>
        <authorList>
            <person name="Goeker M."/>
        </authorList>
    </citation>
    <scope>NUCLEOTIDE SEQUENCE [LARGE SCALE GENOMIC DNA]</scope>
    <source>
        <strain evidence="2 3">DSM 26806</strain>
    </source>
</reference>
<accession>A0ABS4JIU9</accession>
<feature type="domain" description="Right handed beta helix" evidence="1">
    <location>
        <begin position="142"/>
        <end position="285"/>
    </location>
</feature>
<dbReference type="Pfam" id="PF13229">
    <property type="entry name" value="Beta_helix"/>
    <property type="match status" value="1"/>
</dbReference>
<name>A0ABS4JIU9_9BACL</name>
<dbReference type="Gene3D" id="2.160.20.10">
    <property type="entry name" value="Single-stranded right-handed beta-helix, Pectin lyase-like"/>
    <property type="match status" value="1"/>
</dbReference>
<comment type="caution">
    <text evidence="2">The sequence shown here is derived from an EMBL/GenBank/DDBJ whole genome shotgun (WGS) entry which is preliminary data.</text>
</comment>
<dbReference type="SUPFAM" id="SSF51126">
    <property type="entry name" value="Pectin lyase-like"/>
    <property type="match status" value="1"/>
</dbReference>
<sequence length="462" mass="49215">MANVYRVPQDYATITAAIAAASDLDTVKVAAGIYHETVIINKRIQLLGAQSGIDARERSGSLIAETVISQSANQGAIQITADDVIIDGITVQDNTAGAGIYSNATHSGYWIINTIVQNNAYGIYLNSNGQKTVQVRQNMFYSNNINNAAGNGIFSILGISNVLIDSNRFSGMHASATVNFGAPTVQNNITILNNEFLNDNSIALTNTNNVKVASNRFNNSSGTSVYLGGATNNTVLEGNRFENGMGYAIQVTRSFNAALNLNLKIVGNSIAGNALAGMYVEAGAYNPTGPNSRLDATNNWWGSASGPAPSGSGDAIVDPDNVSEHIPFLTANPFPVPDPTISKVLSTGVIHCAQGEPYNMVIDILNDDITTAAGIEMWGFFLVPDNPKIPFAFEPIQVGANGYTQRSLVTYFGDRFEFQFKITNTDDVIITIWGMHADGTLTAIQRLHAADFVPIASQTPTS</sequence>
<gene>
    <name evidence="2" type="ORF">J2Z69_002668</name>
</gene>
<dbReference type="InterPro" id="IPR039448">
    <property type="entry name" value="Beta_helix"/>
</dbReference>
<evidence type="ECO:0000259" key="1">
    <source>
        <dbReference type="Pfam" id="PF13229"/>
    </source>
</evidence>
<evidence type="ECO:0000313" key="3">
    <source>
        <dbReference type="Proteomes" id="UP001519288"/>
    </source>
</evidence>
<dbReference type="EMBL" id="JAGGLD010000004">
    <property type="protein sequence ID" value="MBP2001623.1"/>
    <property type="molecule type" value="Genomic_DNA"/>
</dbReference>
<dbReference type="InterPro" id="IPR011050">
    <property type="entry name" value="Pectin_lyase_fold/virulence"/>
</dbReference>
<protein>
    <recommendedName>
        <fullName evidence="1">Right handed beta helix domain-containing protein</fullName>
    </recommendedName>
</protein>
<evidence type="ECO:0000313" key="2">
    <source>
        <dbReference type="EMBL" id="MBP2001623.1"/>
    </source>
</evidence>
<proteinExistence type="predicted"/>